<dbReference type="Proteomes" id="UP000716322">
    <property type="component" value="Unassembled WGS sequence"/>
</dbReference>
<evidence type="ECO:0008006" key="3">
    <source>
        <dbReference type="Google" id="ProtNLM"/>
    </source>
</evidence>
<evidence type="ECO:0000313" key="2">
    <source>
        <dbReference type="Proteomes" id="UP000716322"/>
    </source>
</evidence>
<gene>
    <name evidence="1" type="ORF">HAV22_15685</name>
</gene>
<sequence>MLKADMTKYCTAAALAVRTFVTGSSNLNNYGAGIRQIGTDLGLRLDDLDNLKKTRGSWLGTMVDFLGAARVTAVYQLIANGDKKPASWGAAPNAAQQSALNIQKQTDVYNTFKRFTTLWNGGANPHLEWQDEIGLACTSERHAWETLAIRAAANATGNCGETSLLAYLLLATLPKDGKYQAAYTAARDLTVGWYDGKPFDHAYVIVSNHGYATDKNTVASYCVCDAWLGRAYPDLQSNLHYKGTNLQDVKQSSPAIPELKVGTYAYASTGDDLTRIQGVTQILHSAFLDELAKL</sequence>
<organism evidence="1 2">
    <name type="scientific">Telluria antibiotica</name>
    <dbReference type="NCBI Taxonomy" id="2717319"/>
    <lineage>
        <taxon>Bacteria</taxon>
        <taxon>Pseudomonadati</taxon>
        <taxon>Pseudomonadota</taxon>
        <taxon>Betaproteobacteria</taxon>
        <taxon>Burkholderiales</taxon>
        <taxon>Oxalobacteraceae</taxon>
        <taxon>Telluria group</taxon>
        <taxon>Telluria</taxon>
    </lineage>
</organism>
<evidence type="ECO:0000313" key="1">
    <source>
        <dbReference type="EMBL" id="NIA55078.1"/>
    </source>
</evidence>
<comment type="caution">
    <text evidence="1">The sequence shown here is derived from an EMBL/GenBank/DDBJ whole genome shotgun (WGS) entry which is preliminary data.</text>
</comment>
<protein>
    <recommendedName>
        <fullName evidence="3">Alginate lyase domain-containing protein</fullName>
    </recommendedName>
</protein>
<accession>A0ABX0PF41</accession>
<dbReference type="RefSeq" id="WP_166860122.1">
    <property type="nucleotide sequence ID" value="NZ_JAAQOM010000009.1"/>
</dbReference>
<name>A0ABX0PF41_9BURK</name>
<keyword evidence="2" id="KW-1185">Reference proteome</keyword>
<reference evidence="1 2" key="1">
    <citation type="submission" date="2020-03" db="EMBL/GenBank/DDBJ databases">
        <title>Genome sequence of strain Massilia sp. TW-1.</title>
        <authorList>
            <person name="Chaudhary D.K."/>
        </authorList>
    </citation>
    <scope>NUCLEOTIDE SEQUENCE [LARGE SCALE GENOMIC DNA]</scope>
    <source>
        <strain evidence="1 2">TW-1</strain>
    </source>
</reference>
<dbReference type="EMBL" id="JAAQOM010000009">
    <property type="protein sequence ID" value="NIA55078.1"/>
    <property type="molecule type" value="Genomic_DNA"/>
</dbReference>
<proteinExistence type="predicted"/>